<feature type="domain" description="Peptidase M20 dimerisation" evidence="3">
    <location>
        <begin position="187"/>
        <end position="281"/>
    </location>
</feature>
<sequence length="394" mass="43293">MHRFLEEAKALEQEIIANRRYLHEHPECGFNLENTCRFVMDKLTEYGYRPKLICESGIVATVGKPGSTILLRADMDALPMEEINDLPFRAKGNMAHTCGHDTHTAMLLGAAKILKQHEAELNGTVKLMFQPDEEGTSPTGISGGDAMVSAGVLEDPKVDAVMSQHITSGTMHAGELGVRKGPLLSSSDTFEITVEGVGTHGSQPNLGVDPINVAVHIYQGIQNLIARELAPEEQTALTIGCLQAGDAANIIPDKAKITGTLRATRERTRAMFKTRIEEISEHCAAAFRAKADVKFMHGIPSVYNNPELTEELLTYAEKLFGYPCTNMESPLNNSDDLSVISQLVPTTYFMLGCGTEEEGYCYPHHNPHVLFNEDVLYKGTALYVQSAVEWLNHH</sequence>
<dbReference type="GO" id="GO:0019877">
    <property type="term" value="P:diaminopimelate biosynthetic process"/>
    <property type="evidence" value="ECO:0007669"/>
    <property type="project" value="UniProtKB-ARBA"/>
</dbReference>
<evidence type="ECO:0000313" key="5">
    <source>
        <dbReference type="Proteomes" id="UP000434036"/>
    </source>
</evidence>
<dbReference type="AlphaFoldDB" id="A0A6N8U3D0"/>
<dbReference type="PANTHER" id="PTHR11014:SF63">
    <property type="entry name" value="METALLOPEPTIDASE, PUTATIVE (AFU_ORTHOLOGUE AFUA_6G09600)-RELATED"/>
    <property type="match status" value="1"/>
</dbReference>
<dbReference type="GO" id="GO:0046872">
    <property type="term" value="F:metal ion binding"/>
    <property type="evidence" value="ECO:0007669"/>
    <property type="project" value="UniProtKB-KW"/>
</dbReference>
<dbReference type="Proteomes" id="UP000434036">
    <property type="component" value="Unassembled WGS sequence"/>
</dbReference>
<feature type="binding site" evidence="2">
    <location>
        <position position="100"/>
    </location>
    <ligand>
        <name>Mn(2+)</name>
        <dbReference type="ChEBI" id="CHEBI:29035"/>
        <label>2</label>
    </ligand>
</feature>
<dbReference type="FunFam" id="3.30.70.360:FF:000001">
    <property type="entry name" value="N-acetyldiaminopimelate deacetylase"/>
    <property type="match status" value="1"/>
</dbReference>
<dbReference type="SUPFAM" id="SSF55031">
    <property type="entry name" value="Bacterial exopeptidase dimerisation domain"/>
    <property type="match status" value="1"/>
</dbReference>
<keyword evidence="1 4" id="KW-0378">Hydrolase</keyword>
<gene>
    <name evidence="4" type="ORF">GSF08_00455</name>
</gene>
<dbReference type="Gene3D" id="3.40.630.10">
    <property type="entry name" value="Zn peptidases"/>
    <property type="match status" value="1"/>
</dbReference>
<proteinExistence type="predicted"/>
<dbReference type="GO" id="GO:0050118">
    <property type="term" value="F:N-acetyldiaminopimelate deacetylase activity"/>
    <property type="evidence" value="ECO:0007669"/>
    <property type="project" value="UniProtKB-ARBA"/>
</dbReference>
<reference evidence="4 5" key="2">
    <citation type="submission" date="2020-01" db="EMBL/GenBank/DDBJ databases">
        <title>Clostridiaceae sp. nov. isolated from the gut of human by culturomics.</title>
        <authorList>
            <person name="Chang Y."/>
        </authorList>
    </citation>
    <scope>NUCLEOTIDE SEQUENCE [LARGE SCALE GENOMIC DNA]</scope>
    <source>
        <strain evidence="4 5">DONG20-135</strain>
    </source>
</reference>
<dbReference type="RefSeq" id="WP_160623911.1">
    <property type="nucleotide sequence ID" value="NZ_WUUQ01000001.1"/>
</dbReference>
<dbReference type="CDD" id="cd03886">
    <property type="entry name" value="M20_Acy1"/>
    <property type="match status" value="1"/>
</dbReference>
<dbReference type="InterPro" id="IPR017439">
    <property type="entry name" value="Amidohydrolase"/>
</dbReference>
<dbReference type="SUPFAM" id="SSF53187">
    <property type="entry name" value="Zn-dependent exopeptidases"/>
    <property type="match status" value="1"/>
</dbReference>
<evidence type="ECO:0000313" key="4">
    <source>
        <dbReference type="EMBL" id="MXQ72411.1"/>
    </source>
</evidence>
<dbReference type="PANTHER" id="PTHR11014">
    <property type="entry name" value="PEPTIDASE M20 FAMILY MEMBER"/>
    <property type="match status" value="1"/>
</dbReference>
<feature type="binding site" evidence="2">
    <location>
        <position position="98"/>
    </location>
    <ligand>
        <name>Mn(2+)</name>
        <dbReference type="ChEBI" id="CHEBI:29035"/>
        <label>2</label>
    </ligand>
</feature>
<dbReference type="Gene3D" id="3.30.70.360">
    <property type="match status" value="1"/>
</dbReference>
<dbReference type="InterPro" id="IPR036264">
    <property type="entry name" value="Bact_exopeptidase_dim_dom"/>
</dbReference>
<feature type="binding site" evidence="2">
    <location>
        <position position="365"/>
    </location>
    <ligand>
        <name>Mn(2+)</name>
        <dbReference type="ChEBI" id="CHEBI:29035"/>
        <label>2</label>
    </ligand>
</feature>
<dbReference type="NCBIfam" id="TIGR01891">
    <property type="entry name" value="amidohydrolases"/>
    <property type="match status" value="1"/>
</dbReference>
<evidence type="ECO:0000259" key="3">
    <source>
        <dbReference type="Pfam" id="PF07687"/>
    </source>
</evidence>
<dbReference type="PIRSF" id="PIRSF005962">
    <property type="entry name" value="Pept_M20D_amidohydro"/>
    <property type="match status" value="1"/>
</dbReference>
<dbReference type="InterPro" id="IPR002933">
    <property type="entry name" value="Peptidase_M20"/>
</dbReference>
<dbReference type="Pfam" id="PF01546">
    <property type="entry name" value="Peptidase_M20"/>
    <property type="match status" value="1"/>
</dbReference>
<evidence type="ECO:0000256" key="2">
    <source>
        <dbReference type="PIRSR" id="PIRSR005962-1"/>
    </source>
</evidence>
<name>A0A6N8U3D0_9FIRM</name>
<keyword evidence="5" id="KW-1185">Reference proteome</keyword>
<accession>A0A6N8U3D0</accession>
<keyword evidence="2" id="KW-0464">Manganese</keyword>
<dbReference type="Pfam" id="PF07687">
    <property type="entry name" value="M20_dimer"/>
    <property type="match status" value="1"/>
</dbReference>
<dbReference type="InterPro" id="IPR011650">
    <property type="entry name" value="Peptidase_M20_dimer"/>
</dbReference>
<comment type="cofactor">
    <cofactor evidence="2">
        <name>Mn(2+)</name>
        <dbReference type="ChEBI" id="CHEBI:29035"/>
    </cofactor>
    <text evidence="2">The Mn(2+) ion enhances activity.</text>
</comment>
<protein>
    <submittedName>
        <fullName evidence="4">Amidohydrolase</fullName>
    </submittedName>
</protein>
<organism evidence="4 5">
    <name type="scientific">Copranaerobaculum intestinale</name>
    <dbReference type="NCBI Taxonomy" id="2692629"/>
    <lineage>
        <taxon>Bacteria</taxon>
        <taxon>Bacillati</taxon>
        <taxon>Bacillota</taxon>
        <taxon>Erysipelotrichia</taxon>
        <taxon>Erysipelotrichales</taxon>
        <taxon>Erysipelotrichaceae</taxon>
        <taxon>Copranaerobaculum</taxon>
    </lineage>
</organism>
<feature type="binding site" evidence="2">
    <location>
        <position position="134"/>
    </location>
    <ligand>
        <name>Mn(2+)</name>
        <dbReference type="ChEBI" id="CHEBI:29035"/>
        <label>2</label>
    </ligand>
</feature>
<reference evidence="4 5" key="1">
    <citation type="submission" date="2019-12" db="EMBL/GenBank/DDBJ databases">
        <authorList>
            <person name="Yang R."/>
        </authorList>
    </citation>
    <scope>NUCLEOTIDE SEQUENCE [LARGE SCALE GENOMIC DNA]</scope>
    <source>
        <strain evidence="4 5">DONG20-135</strain>
    </source>
</reference>
<comment type="caution">
    <text evidence="4">The sequence shown here is derived from an EMBL/GenBank/DDBJ whole genome shotgun (WGS) entry which is preliminary data.</text>
</comment>
<evidence type="ECO:0000256" key="1">
    <source>
        <dbReference type="ARBA" id="ARBA00022801"/>
    </source>
</evidence>
<dbReference type="EMBL" id="WUUQ01000001">
    <property type="protein sequence ID" value="MXQ72411.1"/>
    <property type="molecule type" value="Genomic_DNA"/>
</dbReference>
<keyword evidence="2" id="KW-0479">Metal-binding</keyword>
<feature type="binding site" evidence="2">
    <location>
        <position position="165"/>
    </location>
    <ligand>
        <name>Mn(2+)</name>
        <dbReference type="ChEBI" id="CHEBI:29035"/>
        <label>2</label>
    </ligand>
</feature>